<sequence>MEKIIARSFSLKFGQRSVSHIQLICWLSKSMETSTLMFGTLEWSSDEKYLIYIAEEKPKKSEPFIKRKPAEKDKDGASGDKKAAPGEEFVYRQDWGEQLTGKKSSVIVQCEVESETLTILQGLPDNKCPGQAGAGVLYQQDQSAVLSRLRSYLHSMK</sequence>
<reference evidence="5 6" key="1">
    <citation type="submission" date="2017-07" db="EMBL/GenBank/DDBJ databases">
        <authorList>
            <person name="Talla V."/>
            <person name="Backstrom N."/>
        </authorList>
    </citation>
    <scope>NUCLEOTIDE SEQUENCE [LARGE SCALE GENOMIC DNA]</scope>
</reference>
<dbReference type="Proteomes" id="UP000324832">
    <property type="component" value="Unassembled WGS sequence"/>
</dbReference>
<dbReference type="AlphaFoldDB" id="A0A5E4QME9"/>
<dbReference type="EMBL" id="FZQP02004000">
    <property type="protein sequence ID" value="VVC99152.1"/>
    <property type="molecule type" value="Genomic_DNA"/>
</dbReference>
<keyword evidence="6" id="KW-1185">Reference proteome</keyword>
<evidence type="ECO:0000313" key="6">
    <source>
        <dbReference type="Proteomes" id="UP000324832"/>
    </source>
</evidence>
<dbReference type="PANTHER" id="PTHR42776">
    <property type="entry name" value="SERINE PEPTIDASE S9 FAMILY MEMBER"/>
    <property type="match status" value="1"/>
</dbReference>
<comment type="similarity">
    <text evidence="1">Belongs to the peptidase S9C family.</text>
</comment>
<evidence type="ECO:0000256" key="1">
    <source>
        <dbReference type="ARBA" id="ARBA00010040"/>
    </source>
</evidence>
<dbReference type="Pfam" id="PF19283">
    <property type="entry name" value="APEH_N"/>
    <property type="match status" value="1"/>
</dbReference>
<evidence type="ECO:0000256" key="2">
    <source>
        <dbReference type="ARBA" id="ARBA00022801"/>
    </source>
</evidence>
<accession>A0A5E4QME9</accession>
<feature type="domain" description="Acylamino-acid-releasing enzyme N-terminal" evidence="4">
    <location>
        <begin position="38"/>
        <end position="131"/>
    </location>
</feature>
<gene>
    <name evidence="5" type="ORF">LSINAPIS_LOCUS10083</name>
</gene>
<dbReference type="PANTHER" id="PTHR42776:SF4">
    <property type="entry name" value="ACYLAMINO-ACID-RELEASING ENZYME"/>
    <property type="match status" value="1"/>
</dbReference>
<keyword evidence="2" id="KW-0378">Hydrolase</keyword>
<organism evidence="5 6">
    <name type="scientific">Leptidea sinapis</name>
    <dbReference type="NCBI Taxonomy" id="189913"/>
    <lineage>
        <taxon>Eukaryota</taxon>
        <taxon>Metazoa</taxon>
        <taxon>Ecdysozoa</taxon>
        <taxon>Arthropoda</taxon>
        <taxon>Hexapoda</taxon>
        <taxon>Insecta</taxon>
        <taxon>Pterygota</taxon>
        <taxon>Neoptera</taxon>
        <taxon>Endopterygota</taxon>
        <taxon>Lepidoptera</taxon>
        <taxon>Glossata</taxon>
        <taxon>Ditrysia</taxon>
        <taxon>Papilionoidea</taxon>
        <taxon>Pieridae</taxon>
        <taxon>Dismorphiinae</taxon>
        <taxon>Leptidea</taxon>
    </lineage>
</organism>
<evidence type="ECO:0000259" key="4">
    <source>
        <dbReference type="Pfam" id="PF19283"/>
    </source>
</evidence>
<evidence type="ECO:0000313" key="5">
    <source>
        <dbReference type="EMBL" id="VVC99152.1"/>
    </source>
</evidence>
<proteinExistence type="inferred from homology"/>
<dbReference type="InterPro" id="IPR045550">
    <property type="entry name" value="AARE_N"/>
</dbReference>
<name>A0A5E4QME9_9NEOP</name>
<feature type="region of interest" description="Disordered" evidence="3">
    <location>
        <begin position="62"/>
        <end position="87"/>
    </location>
</feature>
<evidence type="ECO:0000256" key="3">
    <source>
        <dbReference type="SAM" id="MobiDB-lite"/>
    </source>
</evidence>
<dbReference type="GO" id="GO:0004252">
    <property type="term" value="F:serine-type endopeptidase activity"/>
    <property type="evidence" value="ECO:0007669"/>
    <property type="project" value="TreeGrafter"/>
</dbReference>
<protein>
    <recommendedName>
        <fullName evidence="4">Acylamino-acid-releasing enzyme N-terminal domain-containing protein</fullName>
    </recommendedName>
</protein>